<dbReference type="InterPro" id="IPR024399">
    <property type="entry name" value="DUF2628"/>
</dbReference>
<evidence type="ECO:0000313" key="2">
    <source>
        <dbReference type="EMBL" id="SFD82667.1"/>
    </source>
</evidence>
<reference evidence="3" key="1">
    <citation type="submission" date="2016-10" db="EMBL/GenBank/DDBJ databases">
        <authorList>
            <person name="Varghese N."/>
            <person name="Submissions S."/>
        </authorList>
    </citation>
    <scope>NUCLEOTIDE SEQUENCE [LARGE SCALE GENOMIC DNA]</scope>
    <source>
        <strain evidence="3">DSM 7481</strain>
    </source>
</reference>
<proteinExistence type="predicted"/>
<gene>
    <name evidence="2" type="ORF">SAMN04489710_106346</name>
</gene>
<protein>
    <recommendedName>
        <fullName evidence="4">DUF2628 domain-containing protein</fullName>
    </recommendedName>
</protein>
<feature type="transmembrane region" description="Helical" evidence="1">
    <location>
        <begin position="35"/>
        <end position="52"/>
    </location>
</feature>
<feature type="transmembrane region" description="Helical" evidence="1">
    <location>
        <begin position="59"/>
        <end position="77"/>
    </location>
</feature>
<feature type="transmembrane region" description="Helical" evidence="1">
    <location>
        <begin position="12"/>
        <end position="29"/>
    </location>
</feature>
<keyword evidence="1" id="KW-0812">Transmembrane</keyword>
<keyword evidence="1" id="KW-0472">Membrane</keyword>
<dbReference type="Pfam" id="PF10947">
    <property type="entry name" value="DUF2628"/>
    <property type="match status" value="1"/>
</dbReference>
<keyword evidence="3" id="KW-1185">Reference proteome</keyword>
<dbReference type="AlphaFoldDB" id="A0A1I1VI01"/>
<organism evidence="2 3">
    <name type="scientific">Paracidovorax konjaci</name>
    <dbReference type="NCBI Taxonomy" id="32040"/>
    <lineage>
        <taxon>Bacteria</taxon>
        <taxon>Pseudomonadati</taxon>
        <taxon>Pseudomonadota</taxon>
        <taxon>Betaproteobacteria</taxon>
        <taxon>Burkholderiales</taxon>
        <taxon>Comamonadaceae</taxon>
        <taxon>Paracidovorax</taxon>
    </lineage>
</organism>
<accession>A0A1I1VI01</accession>
<evidence type="ECO:0008006" key="4">
    <source>
        <dbReference type="Google" id="ProtNLM"/>
    </source>
</evidence>
<evidence type="ECO:0000256" key="1">
    <source>
        <dbReference type="SAM" id="Phobius"/>
    </source>
</evidence>
<evidence type="ECO:0000313" key="3">
    <source>
        <dbReference type="Proteomes" id="UP000199517"/>
    </source>
</evidence>
<keyword evidence="1" id="KW-1133">Transmembrane helix</keyword>
<name>A0A1I1VI01_9BURK</name>
<dbReference type="EMBL" id="FOMQ01000006">
    <property type="protein sequence ID" value="SFD82667.1"/>
    <property type="molecule type" value="Genomic_DNA"/>
</dbReference>
<sequence>MKQLSLKQKLLININWYAICFGFIYFFILGLWRKALSLLGGILVLAFTLGTISDGLANGIGIAFSLLAGMTANYAYYLKETKGSNGWNPFEGMRW</sequence>
<dbReference type="Proteomes" id="UP000199517">
    <property type="component" value="Unassembled WGS sequence"/>
</dbReference>